<feature type="transmembrane region" description="Helical" evidence="7">
    <location>
        <begin position="733"/>
        <end position="750"/>
    </location>
</feature>
<evidence type="ECO:0000256" key="5">
    <source>
        <dbReference type="SAM" id="Coils"/>
    </source>
</evidence>
<comment type="caution">
    <text evidence="10">The sequence shown here is derived from an EMBL/GenBank/DDBJ whole genome shotgun (WGS) entry which is preliminary data.</text>
</comment>
<name>A0AAV5RXA8_MAUHU</name>
<evidence type="ECO:0000256" key="7">
    <source>
        <dbReference type="SAM" id="Phobius"/>
    </source>
</evidence>
<keyword evidence="2 7" id="KW-0812">Transmembrane</keyword>
<feature type="transmembrane region" description="Helical" evidence="7">
    <location>
        <begin position="756"/>
        <end position="775"/>
    </location>
</feature>
<dbReference type="Pfam" id="PF10334">
    <property type="entry name" value="BRE4"/>
    <property type="match status" value="1"/>
</dbReference>
<comment type="subcellular location">
    <subcellularLocation>
        <location evidence="1">Membrane</location>
        <topology evidence="1">Multi-pass membrane protein</topology>
    </subcellularLocation>
</comment>
<feature type="domain" description="DUF2421" evidence="8">
    <location>
        <begin position="847"/>
        <end position="1113"/>
    </location>
</feature>
<reference evidence="10 11" key="1">
    <citation type="journal article" date="2023" name="Elife">
        <title>Identification of key yeast species and microbe-microbe interactions impacting larval growth of Drosophila in the wild.</title>
        <authorList>
            <person name="Mure A."/>
            <person name="Sugiura Y."/>
            <person name="Maeda R."/>
            <person name="Honda K."/>
            <person name="Sakurai N."/>
            <person name="Takahashi Y."/>
            <person name="Watada M."/>
            <person name="Katoh T."/>
            <person name="Gotoh A."/>
            <person name="Gotoh Y."/>
            <person name="Taniguchi I."/>
            <person name="Nakamura K."/>
            <person name="Hayashi T."/>
            <person name="Katayama T."/>
            <person name="Uemura T."/>
            <person name="Hattori Y."/>
        </authorList>
    </citation>
    <scope>NUCLEOTIDE SEQUENCE [LARGE SCALE GENOMIC DNA]</scope>
    <source>
        <strain evidence="10 11">KH-74</strain>
    </source>
</reference>
<proteinExistence type="predicted"/>
<feature type="region of interest" description="Disordered" evidence="6">
    <location>
        <begin position="1040"/>
        <end position="1073"/>
    </location>
</feature>
<keyword evidence="4 7" id="KW-0472">Membrane</keyword>
<feature type="domain" description="Putative ER transporter 6TM N-terminal" evidence="9">
    <location>
        <begin position="135"/>
        <end position="220"/>
    </location>
</feature>
<organism evidence="10 11">
    <name type="scientific">Maudiozyma humilis</name>
    <name type="common">Sour dough yeast</name>
    <name type="synonym">Kazachstania humilis</name>
    <dbReference type="NCBI Taxonomy" id="51915"/>
    <lineage>
        <taxon>Eukaryota</taxon>
        <taxon>Fungi</taxon>
        <taxon>Dikarya</taxon>
        <taxon>Ascomycota</taxon>
        <taxon>Saccharomycotina</taxon>
        <taxon>Saccharomycetes</taxon>
        <taxon>Saccharomycetales</taxon>
        <taxon>Saccharomycetaceae</taxon>
        <taxon>Maudiozyma</taxon>
    </lineage>
</organism>
<dbReference type="InterPro" id="IPR018823">
    <property type="entry name" value="ArAE_2_N"/>
</dbReference>
<keyword evidence="3 7" id="KW-1133">Transmembrane helix</keyword>
<dbReference type="InterPro" id="IPR052430">
    <property type="entry name" value="IVT-Associated"/>
</dbReference>
<evidence type="ECO:0000259" key="9">
    <source>
        <dbReference type="Pfam" id="PF10337"/>
    </source>
</evidence>
<dbReference type="Proteomes" id="UP001377567">
    <property type="component" value="Unassembled WGS sequence"/>
</dbReference>
<dbReference type="PRINTS" id="PR02047">
    <property type="entry name" value="BREFELDNASP4"/>
</dbReference>
<dbReference type="AlphaFoldDB" id="A0AAV5RXA8"/>
<dbReference type="InterPro" id="IPR023244">
    <property type="entry name" value="Brefeldin_A-sensitivity_4"/>
</dbReference>
<evidence type="ECO:0000313" key="10">
    <source>
        <dbReference type="EMBL" id="GMM55174.1"/>
    </source>
</evidence>
<dbReference type="InterPro" id="IPR018820">
    <property type="entry name" value="BRE4-related_DUF2421"/>
</dbReference>
<dbReference type="PANTHER" id="PTHR47804:SF3">
    <property type="entry name" value="PROTEIN BRE4"/>
    <property type="match status" value="1"/>
</dbReference>
<evidence type="ECO:0000259" key="8">
    <source>
        <dbReference type="Pfam" id="PF10334"/>
    </source>
</evidence>
<keyword evidence="11" id="KW-1185">Reference proteome</keyword>
<evidence type="ECO:0000256" key="2">
    <source>
        <dbReference type="ARBA" id="ARBA00022692"/>
    </source>
</evidence>
<dbReference type="EMBL" id="BTGD01000005">
    <property type="protein sequence ID" value="GMM55174.1"/>
    <property type="molecule type" value="Genomic_DNA"/>
</dbReference>
<feature type="coiled-coil region" evidence="5">
    <location>
        <begin position="501"/>
        <end position="528"/>
    </location>
</feature>
<dbReference type="Pfam" id="PF10337">
    <property type="entry name" value="ArAE_2_N"/>
    <property type="match status" value="1"/>
</dbReference>
<evidence type="ECO:0000256" key="6">
    <source>
        <dbReference type="SAM" id="MobiDB-lite"/>
    </source>
</evidence>
<feature type="transmembrane region" description="Helical" evidence="7">
    <location>
        <begin position="140"/>
        <end position="164"/>
    </location>
</feature>
<feature type="transmembrane region" description="Helical" evidence="7">
    <location>
        <begin position="224"/>
        <end position="241"/>
    </location>
</feature>
<evidence type="ECO:0000313" key="11">
    <source>
        <dbReference type="Proteomes" id="UP001377567"/>
    </source>
</evidence>
<accession>A0AAV5RXA8</accession>
<dbReference type="PANTHER" id="PTHR47804">
    <property type="entry name" value="60S RIBOSOMAL PROTEIN L19"/>
    <property type="match status" value="1"/>
</dbReference>
<keyword evidence="5" id="KW-0175">Coiled coil</keyword>
<dbReference type="GO" id="GO:0016020">
    <property type="term" value="C:membrane"/>
    <property type="evidence" value="ECO:0007669"/>
    <property type="project" value="UniProtKB-SubCell"/>
</dbReference>
<evidence type="ECO:0000256" key="1">
    <source>
        <dbReference type="ARBA" id="ARBA00004141"/>
    </source>
</evidence>
<feature type="transmembrane region" description="Helical" evidence="7">
    <location>
        <begin position="248"/>
        <end position="271"/>
    </location>
</feature>
<gene>
    <name evidence="10" type="ORF">DAKH74_017900</name>
</gene>
<feature type="transmembrane region" description="Helical" evidence="7">
    <location>
        <begin position="822"/>
        <end position="841"/>
    </location>
</feature>
<evidence type="ECO:0000256" key="4">
    <source>
        <dbReference type="ARBA" id="ARBA00023136"/>
    </source>
</evidence>
<protein>
    <submittedName>
        <fullName evidence="10">Bre4 protein</fullName>
    </submittedName>
</protein>
<evidence type="ECO:0000256" key="3">
    <source>
        <dbReference type="ARBA" id="ARBA00022989"/>
    </source>
</evidence>
<feature type="transmembrane region" description="Helical" evidence="7">
    <location>
        <begin position="283"/>
        <end position="301"/>
    </location>
</feature>
<sequence>MKETHNDGLSRPDSAISKGSYTKLSYLALHNPNTTGRRSPRFAQSNIASPQKSAVSLSQLKLEALNSCRNDDGIEDFQLEELRDGFFDANYIRPENMVSLDDEETSNTRNTNASILRNIIANWKDELNTIYTRSLRHWKYILKFFLAYFIAMILCVIRPAGTWIGHKFRYFLPIIVILHHPARNIGVQIEMTVEACVGLAFGLGWSALAWYVSTATRPTASHQGGILFQSLVMALWFIIWLKAYYNRLFYFSQAFGMCILFTHTVDIVFHASDLKWILYRDFALSYVFGLLLCVLVCAVIFPTNGNAKMIQTLDDTMISIKNFLMILVDREKFNDVTELTKFQRNMIRQLTVDLSLVYRDFENQFTLFNFKPDKLKTLRDSLTVALSPLRVIPLGHRLFDNLLLDKLYEEVDKRKAVEANQTEDVTVDPTPSGYDSGLFTPISGVNTPLRRVAFGDTSEFYVNILKKKFSSNTLNLILEMIVVIDKISKLLQLYKSDRNNKEGISKAKKALERSKRKLKRKMYNIDKNYNKFIESNLFTEEIIKDFDCVDIFLFIRYCRSSAKQLLVVLDATVDLNSSPGVSVWIPRLSRYRTLHRLPDQCLMDQGLRKSLRYFESKKDVDEIFERSYNSYTSRHMYSKKDKKMSSTRAIDHTDFNFHTTDNALRFKLWKLTKHLSGREMKWTMKCLFCIIFLCLPTWLPESYRWYQEYQCWWAPMIFFILNHNKPAGKLISLLNRLMCGIIGMFWGWAACQARHFGSPYVICTFAGLISVPFAINHLVYRNAKSSNTALISFTIIALEAYSKDPHSLRTSVIWKNCWTTSLSLIIGIVVSISINWIFWSYKSRTELRLAMSFLLSHLSQSYQSVAERYLYRDLNDDPTELSLVFSHIREVRLTRNIEAIKEVLERTKREPVFVANFDPEKYSRLIATCQNLFEQMVEARISGTYFEIWNQDMNTDVTRALLSLRRDSISTVIYVFYILSNCFRSKNKIPRYLPSSVVARKKLFNFMSQFDKSEASGYQENDVKEESLEKQLFKRLGQIEHHGPESDTNPSSPRTVDKVSDTDNSSNTELVEEDEEARWKDIYGVAFARSFTSVCQTMDVLIECCKDILGEQYV</sequence>